<dbReference type="FunFam" id="3.20.20.80:FF:000004">
    <property type="entry name" value="Beta-glucosidase 6-phospho-beta-glucosidase"/>
    <property type="match status" value="1"/>
</dbReference>
<dbReference type="InterPro" id="IPR018120">
    <property type="entry name" value="Glyco_hydro_1_AS"/>
</dbReference>
<dbReference type="KEGG" id="stac:ABII15_00575"/>
<dbReference type="SUPFAM" id="SSF51445">
    <property type="entry name" value="(Trans)glycosidases"/>
    <property type="match status" value="1"/>
</dbReference>
<dbReference type="InterPro" id="IPR001360">
    <property type="entry name" value="Glyco_hydro_1"/>
</dbReference>
<feature type="binding site" evidence="10">
    <location>
        <position position="37"/>
    </location>
    <ligand>
        <name>substrate</name>
    </ligand>
</feature>
<dbReference type="GO" id="GO:0008422">
    <property type="term" value="F:beta-glucosidase activity"/>
    <property type="evidence" value="ECO:0007669"/>
    <property type="project" value="UniProtKB-EC"/>
</dbReference>
<dbReference type="InterPro" id="IPR033132">
    <property type="entry name" value="GH_1_N_CS"/>
</dbReference>
<dbReference type="PRINTS" id="PR00131">
    <property type="entry name" value="GLHYDRLASE1"/>
</dbReference>
<evidence type="ECO:0000256" key="12">
    <source>
        <dbReference type="RuleBase" id="RU361175"/>
    </source>
</evidence>
<feature type="binding site" evidence="10">
    <location>
        <position position="182"/>
    </location>
    <ligand>
        <name>substrate</name>
    </ligand>
</feature>
<dbReference type="PANTHER" id="PTHR10353:SF36">
    <property type="entry name" value="LP05116P"/>
    <property type="match status" value="1"/>
</dbReference>
<evidence type="ECO:0000256" key="8">
    <source>
        <dbReference type="ARBA" id="ARBA00023326"/>
    </source>
</evidence>
<evidence type="ECO:0000256" key="10">
    <source>
        <dbReference type="PIRSR" id="PIRSR617736-2"/>
    </source>
</evidence>
<proteinExistence type="inferred from homology"/>
<gene>
    <name evidence="13" type="ORF">ABII15_00575</name>
</gene>
<evidence type="ECO:0000256" key="1">
    <source>
        <dbReference type="ARBA" id="ARBA00000448"/>
    </source>
</evidence>
<dbReference type="PROSITE" id="PS00572">
    <property type="entry name" value="GLYCOSYL_HYDROL_F1_1"/>
    <property type="match status" value="1"/>
</dbReference>
<comment type="similarity">
    <text evidence="2 12">Belongs to the glycosyl hydrolase 1 family.</text>
</comment>
<evidence type="ECO:0000313" key="13">
    <source>
        <dbReference type="EMBL" id="XCJ68537.1"/>
    </source>
</evidence>
<comment type="catalytic activity">
    <reaction evidence="1 12">
        <text>Hydrolysis of terminal, non-reducing beta-D-glucosyl residues with release of beta-D-glucose.</text>
        <dbReference type="EC" id="3.2.1.21"/>
    </reaction>
</comment>
<keyword evidence="8" id="KW-0624">Polysaccharide degradation</keyword>
<organism evidence="13">
    <name type="scientific">Streptomyces tabacisoli</name>
    <dbReference type="NCBI Taxonomy" id="3156398"/>
    <lineage>
        <taxon>Bacteria</taxon>
        <taxon>Bacillati</taxon>
        <taxon>Actinomycetota</taxon>
        <taxon>Actinomycetes</taxon>
        <taxon>Kitasatosporales</taxon>
        <taxon>Streptomycetaceae</taxon>
        <taxon>Streptomyces</taxon>
    </lineage>
</organism>
<keyword evidence="7 12" id="KW-0326">Glycosidase</keyword>
<dbReference type="GO" id="GO:0030245">
    <property type="term" value="P:cellulose catabolic process"/>
    <property type="evidence" value="ECO:0007669"/>
    <property type="project" value="UniProtKB-KW"/>
</dbReference>
<dbReference type="Gene3D" id="3.20.20.80">
    <property type="entry name" value="Glycosidases"/>
    <property type="match status" value="1"/>
</dbReference>
<dbReference type="PROSITE" id="PS00653">
    <property type="entry name" value="GLYCOSYL_HYDROL_F1_2"/>
    <property type="match status" value="1"/>
</dbReference>
<feature type="binding site" evidence="10">
    <location>
        <position position="311"/>
    </location>
    <ligand>
        <name>substrate</name>
    </ligand>
</feature>
<dbReference type="EMBL" id="CP159534">
    <property type="protein sequence ID" value="XCJ68537.1"/>
    <property type="molecule type" value="Genomic_DNA"/>
</dbReference>
<evidence type="ECO:0000256" key="3">
    <source>
        <dbReference type="ARBA" id="ARBA00012744"/>
    </source>
</evidence>
<reference evidence="13" key="1">
    <citation type="submission" date="2024-06" db="EMBL/GenBank/DDBJ databases">
        <title>Streptomyces sp. strain HUAS MG91 genome sequences.</title>
        <authorList>
            <person name="Mo P."/>
        </authorList>
    </citation>
    <scope>NUCLEOTIDE SEQUENCE</scope>
    <source>
        <strain evidence="13">HUAS MG91</strain>
    </source>
</reference>
<feature type="active site" description="Proton donor" evidence="9">
    <location>
        <position position="183"/>
    </location>
</feature>
<feature type="binding site" evidence="10">
    <location>
        <position position="138"/>
    </location>
    <ligand>
        <name>substrate</name>
    </ligand>
</feature>
<dbReference type="AlphaFoldDB" id="A0AAU8IJZ0"/>
<dbReference type="Pfam" id="PF00232">
    <property type="entry name" value="Glyco_hydro_1"/>
    <property type="match status" value="1"/>
</dbReference>
<accession>A0AAU8IJZ0</accession>
<dbReference type="RefSeq" id="WP_353940223.1">
    <property type="nucleotide sequence ID" value="NZ_CP159534.1"/>
</dbReference>
<sequence>MSTPLVSEVPASVDSPEELADRFPASFVWGAATSSYQIEGSVNADGRGPSIWDTFCAREGAIDNGDTGAVAADHYRRHRTDIDLMARLNLGAYRFSIAWPRVQPTGKGPVNTQGLDFYERLVDDLLERGITPWPTLYHWDLPQPLEDAGGWPRRDTAERFAEYAAAVHEVLGDRVPHWTTLNEPWCSAFLGYATGRHAPGRREPQAALRAAHHLLLAHGLATRALPDDASVGITLNLTDVRAASPAPTDVDAARRIDGLQNRLFLDPLLRGTYPADVVADLAGSFELTHVHDTDLEVIGGRPPAFLGINYYSPLHVAHRAEPQRSAYVGAPHTAAVDGGGARTAMGWEIDASGLRALLRRLHAEHPGLALYVTENGAAIDEDVHDPTRLAYLRDHIEACADAMAEGVDLRGYFAWSLLDNFEWSFGYRHRFGLIHVDYATQARTLKDSARWYADLLHAARASALPASAL</sequence>
<keyword evidence="6" id="KW-0119">Carbohydrate metabolism</keyword>
<evidence type="ECO:0000256" key="5">
    <source>
        <dbReference type="ARBA" id="ARBA00023001"/>
    </source>
</evidence>
<feature type="active site" description="Nucleophile" evidence="9 11">
    <location>
        <position position="374"/>
    </location>
</feature>
<name>A0AAU8IJZ0_9ACTN</name>
<feature type="binding site" evidence="10">
    <location>
        <begin position="422"/>
        <end position="423"/>
    </location>
    <ligand>
        <name>substrate</name>
    </ligand>
</feature>
<dbReference type="GO" id="GO:0005829">
    <property type="term" value="C:cytosol"/>
    <property type="evidence" value="ECO:0007669"/>
    <property type="project" value="TreeGrafter"/>
</dbReference>
<evidence type="ECO:0000256" key="7">
    <source>
        <dbReference type="ARBA" id="ARBA00023295"/>
    </source>
</evidence>
<evidence type="ECO:0000256" key="4">
    <source>
        <dbReference type="ARBA" id="ARBA00022801"/>
    </source>
</evidence>
<dbReference type="EC" id="3.2.1.21" evidence="3 12"/>
<dbReference type="PANTHER" id="PTHR10353">
    <property type="entry name" value="GLYCOSYL HYDROLASE"/>
    <property type="match status" value="1"/>
</dbReference>
<keyword evidence="4 12" id="KW-0378">Hydrolase</keyword>
<protein>
    <recommendedName>
        <fullName evidence="3 12">Beta-glucosidase</fullName>
        <ecNumber evidence="3 12">3.2.1.21</ecNumber>
    </recommendedName>
</protein>
<evidence type="ECO:0000256" key="11">
    <source>
        <dbReference type="PROSITE-ProRule" id="PRU10055"/>
    </source>
</evidence>
<dbReference type="InterPro" id="IPR017736">
    <property type="entry name" value="Glyco_hydro_1_beta-glucosidase"/>
</dbReference>
<evidence type="ECO:0000256" key="2">
    <source>
        <dbReference type="ARBA" id="ARBA00010838"/>
    </source>
</evidence>
<dbReference type="InterPro" id="IPR017853">
    <property type="entry name" value="GH"/>
</dbReference>
<evidence type="ECO:0000256" key="9">
    <source>
        <dbReference type="PIRSR" id="PIRSR617736-1"/>
    </source>
</evidence>
<keyword evidence="5" id="KW-0136">Cellulose degradation</keyword>
<dbReference type="NCBIfam" id="TIGR03356">
    <property type="entry name" value="BGL"/>
    <property type="match status" value="1"/>
</dbReference>
<evidence type="ECO:0000256" key="6">
    <source>
        <dbReference type="ARBA" id="ARBA00023277"/>
    </source>
</evidence>
<feature type="binding site" evidence="10">
    <location>
        <position position="415"/>
    </location>
    <ligand>
        <name>substrate</name>
    </ligand>
</feature>